<sequence>MYDGLTRPQCSVLTQLRTGHIGLHAHLHKIQVSPTPNCATCPTPETVNHFLLLCPAYRQQRLKLIIRLGTARLTLRRLLAAKSEHKAVFEFVRDTGRLPRYQL</sequence>
<gene>
    <name evidence="1" type="ORF">C8F04DRAFT_1269135</name>
</gene>
<accession>A0AAD6SCT1</accession>
<organism evidence="1 2">
    <name type="scientific">Mycena alexandri</name>
    <dbReference type="NCBI Taxonomy" id="1745969"/>
    <lineage>
        <taxon>Eukaryota</taxon>
        <taxon>Fungi</taxon>
        <taxon>Dikarya</taxon>
        <taxon>Basidiomycota</taxon>
        <taxon>Agaricomycotina</taxon>
        <taxon>Agaricomycetes</taxon>
        <taxon>Agaricomycetidae</taxon>
        <taxon>Agaricales</taxon>
        <taxon>Marasmiineae</taxon>
        <taxon>Mycenaceae</taxon>
        <taxon>Mycena</taxon>
    </lineage>
</organism>
<protein>
    <recommendedName>
        <fullName evidence="3">Reverse transcriptase zinc-binding domain-containing protein</fullName>
    </recommendedName>
</protein>
<dbReference type="EMBL" id="JARJCM010000152">
    <property type="protein sequence ID" value="KAJ7025516.1"/>
    <property type="molecule type" value="Genomic_DNA"/>
</dbReference>
<reference evidence="1" key="1">
    <citation type="submission" date="2023-03" db="EMBL/GenBank/DDBJ databases">
        <title>Massive genome expansion in bonnet fungi (Mycena s.s.) driven by repeated elements and novel gene families across ecological guilds.</title>
        <authorList>
            <consortium name="Lawrence Berkeley National Laboratory"/>
            <person name="Harder C.B."/>
            <person name="Miyauchi S."/>
            <person name="Viragh M."/>
            <person name="Kuo A."/>
            <person name="Thoen E."/>
            <person name="Andreopoulos B."/>
            <person name="Lu D."/>
            <person name="Skrede I."/>
            <person name="Drula E."/>
            <person name="Henrissat B."/>
            <person name="Morin E."/>
            <person name="Kohler A."/>
            <person name="Barry K."/>
            <person name="LaButti K."/>
            <person name="Morin E."/>
            <person name="Salamov A."/>
            <person name="Lipzen A."/>
            <person name="Mereny Z."/>
            <person name="Hegedus B."/>
            <person name="Baldrian P."/>
            <person name="Stursova M."/>
            <person name="Weitz H."/>
            <person name="Taylor A."/>
            <person name="Grigoriev I.V."/>
            <person name="Nagy L.G."/>
            <person name="Martin F."/>
            <person name="Kauserud H."/>
        </authorList>
    </citation>
    <scope>NUCLEOTIDE SEQUENCE</scope>
    <source>
        <strain evidence="1">CBHHK200</strain>
    </source>
</reference>
<dbReference type="AlphaFoldDB" id="A0AAD6SCT1"/>
<comment type="caution">
    <text evidence="1">The sequence shown here is derived from an EMBL/GenBank/DDBJ whole genome shotgun (WGS) entry which is preliminary data.</text>
</comment>
<evidence type="ECO:0000313" key="1">
    <source>
        <dbReference type="EMBL" id="KAJ7025516.1"/>
    </source>
</evidence>
<evidence type="ECO:0000313" key="2">
    <source>
        <dbReference type="Proteomes" id="UP001218188"/>
    </source>
</evidence>
<proteinExistence type="predicted"/>
<keyword evidence="2" id="KW-1185">Reference proteome</keyword>
<evidence type="ECO:0008006" key="3">
    <source>
        <dbReference type="Google" id="ProtNLM"/>
    </source>
</evidence>
<name>A0AAD6SCT1_9AGAR</name>
<dbReference type="Proteomes" id="UP001218188">
    <property type="component" value="Unassembled WGS sequence"/>
</dbReference>